<dbReference type="PANTHER" id="PTHR31654">
    <property type="entry name" value="SECRETED BETA-GLUCOSIDASE ADG3-RELATED"/>
    <property type="match status" value="1"/>
</dbReference>
<reference evidence="4 5" key="1">
    <citation type="submission" date="2016-02" db="EMBL/GenBank/DDBJ databases">
        <title>Complete genome sequence and transcriptome regulation of the pentose utilising yeast Sugiyamaella lignohabitans.</title>
        <authorList>
            <person name="Bellasio M."/>
            <person name="Peymann A."/>
            <person name="Valli M."/>
            <person name="Sipitzky M."/>
            <person name="Graf A."/>
            <person name="Sauer M."/>
            <person name="Marx H."/>
            <person name="Mattanovich D."/>
        </authorList>
    </citation>
    <scope>NUCLEOTIDE SEQUENCE [LARGE SCALE GENOMIC DNA]</scope>
    <source>
        <strain evidence="4 5">CBS 10342</strain>
    </source>
</reference>
<dbReference type="Pfam" id="PF03856">
    <property type="entry name" value="SUN"/>
    <property type="match status" value="1"/>
</dbReference>
<evidence type="ECO:0000256" key="1">
    <source>
        <dbReference type="ARBA" id="ARBA00010579"/>
    </source>
</evidence>
<keyword evidence="3" id="KW-0732">Signal</keyword>
<dbReference type="KEGG" id="slb:AWJ20_1873"/>
<feature type="compositionally biased region" description="Low complexity" evidence="2">
    <location>
        <begin position="424"/>
        <end position="439"/>
    </location>
</feature>
<feature type="compositionally biased region" description="Low complexity" evidence="2">
    <location>
        <begin position="446"/>
        <end position="480"/>
    </location>
</feature>
<feature type="chain" id="PRO_5007822700" evidence="3">
    <location>
        <begin position="22"/>
        <end position="600"/>
    </location>
</feature>
<evidence type="ECO:0000256" key="3">
    <source>
        <dbReference type="SAM" id="SignalP"/>
    </source>
</evidence>
<dbReference type="PANTHER" id="PTHR31654:SF0">
    <property type="entry name" value="SECRETED BETA-GLUCOSIDASE ADG3-RELATED"/>
    <property type="match status" value="1"/>
</dbReference>
<feature type="region of interest" description="Disordered" evidence="2">
    <location>
        <begin position="539"/>
        <end position="577"/>
    </location>
</feature>
<organism evidence="4 5">
    <name type="scientific">Sugiyamaella lignohabitans</name>
    <dbReference type="NCBI Taxonomy" id="796027"/>
    <lineage>
        <taxon>Eukaryota</taxon>
        <taxon>Fungi</taxon>
        <taxon>Dikarya</taxon>
        <taxon>Ascomycota</taxon>
        <taxon>Saccharomycotina</taxon>
        <taxon>Dipodascomycetes</taxon>
        <taxon>Dipodascales</taxon>
        <taxon>Trichomonascaceae</taxon>
        <taxon>Sugiyamaella</taxon>
    </lineage>
</organism>
<feature type="region of interest" description="Disordered" evidence="2">
    <location>
        <begin position="53"/>
        <end position="81"/>
    </location>
</feature>
<comment type="similarity">
    <text evidence="1">Belongs to the SUN family.</text>
</comment>
<dbReference type="AlphaFoldDB" id="A0A161HKL1"/>
<dbReference type="InterPro" id="IPR053088">
    <property type="entry name" value="Beta-glucosidase/SUN-like"/>
</dbReference>
<dbReference type="EMBL" id="CP014501">
    <property type="protein sequence ID" value="ANB13577.1"/>
    <property type="molecule type" value="Genomic_DNA"/>
</dbReference>
<dbReference type="GeneID" id="30033723"/>
<feature type="region of interest" description="Disordered" evidence="2">
    <location>
        <begin position="349"/>
        <end position="482"/>
    </location>
</feature>
<dbReference type="RefSeq" id="XP_018736054.1">
    <property type="nucleotide sequence ID" value="XM_018878786.1"/>
</dbReference>
<sequence length="600" mass="61327">MKTATPFIVLVFSALLTASSAHNHEHKHKHLDDILQVELPSNALPKEHLFHRHKHHAHEDNDTLDQEQTNSEPLQKRGGQCQFPTDAGLVPITPNEMNAGFAMSPNQQCTPGNWCPYACPPGQLSGQWDPAVTSYSYPGSQYGGLQCDENGNMQKPFPNKPYCYDGTGAVSLNNKCSGGIALCQTVLPGNEAMLIPTNINPGSSETIAVPDPSYWASTAAHYYVNPPGVSTSDGCVWGTSANPYGNWSPYVAGANTDGNGNTFVKIGWNPIYLDGSGSFSNTLPNFGVRIVCEEGSNCNGLPCSIDPSTNALNSVTSGEASDGAGGAGFCVVTAENYGKAVIEVFEVGSGSGSDSGSSSSSSSGSSSQSSSQGTTSGSSSSSSQDSSSQEQAPSSPSIPSTSSSSSTPPPPPSTSSTPPPPPTTSSVISSSSTLSSSSYSPPPPSTSSSTTSSTSSTSSIAPTSSSIPSSTQSPTPTPTSASIDSREALNLLAQLEPSSSTAITSNNFYGVSYVSNLAVSRTALYNLANANVTVPTGFANSSSSEVSSTPSTTVTTSASSEAGTSSSSSSTTSSKSSAATQNIQTSLMVGLLMAVGFLLL</sequence>
<feature type="compositionally biased region" description="Low complexity" evidence="2">
    <location>
        <begin position="352"/>
        <end position="406"/>
    </location>
</feature>
<evidence type="ECO:0000256" key="2">
    <source>
        <dbReference type="SAM" id="MobiDB-lite"/>
    </source>
</evidence>
<evidence type="ECO:0000313" key="4">
    <source>
        <dbReference type="EMBL" id="ANB13577.1"/>
    </source>
</evidence>
<feature type="compositionally biased region" description="Pro residues" evidence="2">
    <location>
        <begin position="407"/>
        <end position="423"/>
    </location>
</feature>
<protein>
    <submittedName>
        <fullName evidence="4">Uncharacterized protein</fullName>
    </submittedName>
</protein>
<gene>
    <name evidence="4" type="ORF">AWJ20_1873</name>
</gene>
<accession>A0A161HKL1</accession>
<proteinExistence type="inferred from homology"/>
<dbReference type="OrthoDB" id="5554151at2759"/>
<dbReference type="InterPro" id="IPR005556">
    <property type="entry name" value="SUN"/>
</dbReference>
<name>A0A161HKL1_9ASCO</name>
<dbReference type="Proteomes" id="UP000189580">
    <property type="component" value="Chromosome a"/>
</dbReference>
<feature type="signal peptide" evidence="3">
    <location>
        <begin position="1"/>
        <end position="21"/>
    </location>
</feature>
<evidence type="ECO:0000313" key="5">
    <source>
        <dbReference type="Proteomes" id="UP000189580"/>
    </source>
</evidence>
<keyword evidence="5" id="KW-1185">Reference proteome</keyword>
<feature type="compositionally biased region" description="Low complexity" evidence="2">
    <location>
        <begin position="541"/>
        <end position="577"/>
    </location>
</feature>